<accession>A0A7R8ZGM3</accession>
<dbReference type="SMART" id="SM00399">
    <property type="entry name" value="ZnF_C4"/>
    <property type="match status" value="1"/>
</dbReference>
<dbReference type="InterPro" id="IPR001628">
    <property type="entry name" value="Znf_hrmn_rcpt"/>
</dbReference>
<dbReference type="Gene3D" id="3.30.50.10">
    <property type="entry name" value="Erythroid Transcription Factor GATA-1, subunit A"/>
    <property type="match status" value="1"/>
</dbReference>
<evidence type="ECO:0000256" key="7">
    <source>
        <dbReference type="ARBA" id="ARBA00023170"/>
    </source>
</evidence>
<dbReference type="GO" id="GO:0003700">
    <property type="term" value="F:DNA-binding transcription factor activity"/>
    <property type="evidence" value="ECO:0007669"/>
    <property type="project" value="InterPro"/>
</dbReference>
<evidence type="ECO:0000256" key="9">
    <source>
        <dbReference type="SAM" id="MobiDB-lite"/>
    </source>
</evidence>
<keyword evidence="8" id="KW-0539">Nucleus</keyword>
<reference evidence="10" key="1">
    <citation type="submission" date="2020-11" db="EMBL/GenBank/DDBJ databases">
        <authorList>
            <person name="Tran Van P."/>
        </authorList>
    </citation>
    <scope>NUCLEOTIDE SEQUENCE</scope>
</reference>
<evidence type="ECO:0000256" key="4">
    <source>
        <dbReference type="ARBA" id="ARBA00023015"/>
    </source>
</evidence>
<feature type="compositionally biased region" description="Basic and acidic residues" evidence="9">
    <location>
        <begin position="156"/>
        <end position="166"/>
    </location>
</feature>
<dbReference type="OrthoDB" id="5850793at2759"/>
<evidence type="ECO:0000256" key="5">
    <source>
        <dbReference type="ARBA" id="ARBA00023125"/>
    </source>
</evidence>
<name>A0A7R8ZGM3_9CRUS</name>
<keyword evidence="5" id="KW-0238">DNA-binding</keyword>
<dbReference type="SUPFAM" id="SSF57716">
    <property type="entry name" value="Glucocorticoid receptor-like (DNA-binding domain)"/>
    <property type="match status" value="1"/>
</dbReference>
<keyword evidence="2" id="KW-0863">Zinc-finger</keyword>
<feature type="compositionally biased region" description="Basic and acidic residues" evidence="9">
    <location>
        <begin position="334"/>
        <end position="349"/>
    </location>
</feature>
<evidence type="ECO:0000256" key="3">
    <source>
        <dbReference type="ARBA" id="ARBA00022833"/>
    </source>
</evidence>
<feature type="compositionally biased region" description="Low complexity" evidence="9">
    <location>
        <begin position="168"/>
        <end position="180"/>
    </location>
</feature>
<dbReference type="EMBL" id="OB660108">
    <property type="protein sequence ID" value="CAD7222827.1"/>
    <property type="molecule type" value="Genomic_DNA"/>
</dbReference>
<keyword evidence="7" id="KW-0675">Receptor</keyword>
<organism evidence="10">
    <name type="scientific">Cyprideis torosa</name>
    <dbReference type="NCBI Taxonomy" id="163714"/>
    <lineage>
        <taxon>Eukaryota</taxon>
        <taxon>Metazoa</taxon>
        <taxon>Ecdysozoa</taxon>
        <taxon>Arthropoda</taxon>
        <taxon>Crustacea</taxon>
        <taxon>Oligostraca</taxon>
        <taxon>Ostracoda</taxon>
        <taxon>Podocopa</taxon>
        <taxon>Podocopida</taxon>
        <taxon>Cytherocopina</taxon>
        <taxon>Cytheroidea</taxon>
        <taxon>Cytherideidae</taxon>
        <taxon>Cyprideis</taxon>
    </lineage>
</organism>
<keyword evidence="4" id="KW-0805">Transcription regulation</keyword>
<dbReference type="AlphaFoldDB" id="A0A7R8ZGM3"/>
<dbReference type="PANTHER" id="PTHR48092">
    <property type="entry name" value="KNIRPS-RELATED PROTEIN-RELATED"/>
    <property type="match status" value="1"/>
</dbReference>
<protein>
    <submittedName>
        <fullName evidence="10">Uncharacterized protein</fullName>
    </submittedName>
</protein>
<keyword evidence="6" id="KW-0804">Transcription</keyword>
<dbReference type="PROSITE" id="PS51030">
    <property type="entry name" value="NUCLEAR_REC_DBD_2"/>
    <property type="match status" value="1"/>
</dbReference>
<dbReference type="InterPro" id="IPR050200">
    <property type="entry name" value="Nuclear_hormone_rcpt_NR3"/>
</dbReference>
<keyword evidence="3" id="KW-0862">Zinc</keyword>
<gene>
    <name evidence="10" type="ORF">CTOB1V02_LOCUS824</name>
</gene>
<evidence type="ECO:0000256" key="8">
    <source>
        <dbReference type="ARBA" id="ARBA00023242"/>
    </source>
</evidence>
<evidence type="ECO:0000256" key="6">
    <source>
        <dbReference type="ARBA" id="ARBA00023163"/>
    </source>
</evidence>
<dbReference type="GO" id="GO:0008270">
    <property type="term" value="F:zinc ion binding"/>
    <property type="evidence" value="ECO:0007669"/>
    <property type="project" value="UniProtKB-KW"/>
</dbReference>
<feature type="region of interest" description="Disordered" evidence="9">
    <location>
        <begin position="126"/>
        <end position="180"/>
    </location>
</feature>
<keyword evidence="1" id="KW-0479">Metal-binding</keyword>
<evidence type="ECO:0000256" key="2">
    <source>
        <dbReference type="ARBA" id="ARBA00022771"/>
    </source>
</evidence>
<feature type="region of interest" description="Disordered" evidence="9">
    <location>
        <begin position="277"/>
        <end position="362"/>
    </location>
</feature>
<dbReference type="GO" id="GO:0043565">
    <property type="term" value="F:sequence-specific DNA binding"/>
    <property type="evidence" value="ECO:0007669"/>
    <property type="project" value="InterPro"/>
</dbReference>
<proteinExistence type="predicted"/>
<sequence>MLRGRCSSLIWSMVSVRRWVALRFQWSRPDSMKSPVHFISQDDMLGYTPFHKSFFGRTYNNLSSINECKNQGRCVINKKNRTSCKACRLRKCLMVGMSKSGSRYGRRSNWFKIHCLLQEQTGHGLERLEPSSFHPGLPTPPLPSPTPTQPSPSPTTKKDDKEDIPVKDMSSPDSMTSDTSSSADFIATLRSQGVLDAFPSPFYDRNLLAAAGFPPSPLTTLGSPPMPFPPRFFLPTPPYMYARKHYIDAVLGATPPSMPKATPPPPPEVVVKVKAPLPIQDSPMDLSVKCRDSPDTSRSMTPSPPQPTRDGARNRSGSDEENDPDSNDGECSSEEDRKSPVLQDLKARAAVDLTGSLSGTSS</sequence>
<dbReference type="InterPro" id="IPR013088">
    <property type="entry name" value="Znf_NHR/GATA"/>
</dbReference>
<dbReference type="Pfam" id="PF00105">
    <property type="entry name" value="zf-C4"/>
    <property type="match status" value="1"/>
</dbReference>
<evidence type="ECO:0000313" key="10">
    <source>
        <dbReference type="EMBL" id="CAD7222827.1"/>
    </source>
</evidence>
<evidence type="ECO:0000256" key="1">
    <source>
        <dbReference type="ARBA" id="ARBA00022723"/>
    </source>
</evidence>
<feature type="compositionally biased region" description="Acidic residues" evidence="9">
    <location>
        <begin position="319"/>
        <end position="333"/>
    </location>
</feature>
<feature type="compositionally biased region" description="Pro residues" evidence="9">
    <location>
        <begin position="137"/>
        <end position="153"/>
    </location>
</feature>